<evidence type="ECO:0000256" key="12">
    <source>
        <dbReference type="ARBA" id="ARBA00041185"/>
    </source>
</evidence>
<evidence type="ECO:0000256" key="5">
    <source>
        <dbReference type="ARBA" id="ARBA00022960"/>
    </source>
</evidence>
<dbReference type="GO" id="GO:0008955">
    <property type="term" value="F:peptidoglycan glycosyltransferase activity"/>
    <property type="evidence" value="ECO:0007669"/>
    <property type="project" value="UniProtKB-EC"/>
</dbReference>
<evidence type="ECO:0000256" key="17">
    <source>
        <dbReference type="SAM" id="MobiDB-lite"/>
    </source>
</evidence>
<evidence type="ECO:0000256" key="11">
    <source>
        <dbReference type="ARBA" id="ARBA00038053"/>
    </source>
</evidence>
<evidence type="ECO:0000256" key="4">
    <source>
        <dbReference type="ARBA" id="ARBA00022692"/>
    </source>
</evidence>
<keyword evidence="19" id="KW-0131">Cell cycle</keyword>
<sequence>MAKPKTKTVKKRTGSNTLAKDRSMDTAFLLIVLVLLAFGLIMVFSASYAYALNYEGDSFYYIKRQGIFAVLGVIGMLVISRIDYRLLKKFWVLIYAIGIVLLVCVFVPGLSVSTDTGVSRWIGIGSLTYQPSEFAKLAIIVSFSALIYKNYPKIKTFRYGIIPFAILLVPVVVLVYLEPHLSGLIIIVCIAAIMMFVGGVRLRNMLAVVLAGVILLGSFLLIQSAMGGGEEETTGQAVTTVQAEETVSTAEDGTTSETADSGATSQTETTEESSSGGGFFESYQWRRIQNWLDPFGRSDGSGYDTDITGDVWQTCQSLLAIGSGGIMGLGLGNSRQKYMYLPEPQNDFIFAIVCEELGLIGAILVILLFVLLVYRGFVIANRAPNKFASMLVVGITVQIGIQALFNIAVVTNAFPNTGISLPFFSYGGTALMMQLFEMGVVLNISRHTHVAKERQDREKKQKHQQMAAEGAGITAIQEQH</sequence>
<gene>
    <name evidence="19" type="ORF">IAD19_01095</name>
</gene>
<feature type="transmembrane region" description="Helical" evidence="18">
    <location>
        <begin position="387"/>
        <end position="411"/>
    </location>
</feature>
<feature type="transmembrane region" description="Helical" evidence="18">
    <location>
        <begin position="92"/>
        <end position="114"/>
    </location>
</feature>
<dbReference type="AlphaFoldDB" id="A0A9D1IQB9"/>
<feature type="compositionally biased region" description="Low complexity" evidence="17">
    <location>
        <begin position="261"/>
        <end position="274"/>
    </location>
</feature>
<evidence type="ECO:0000256" key="2">
    <source>
        <dbReference type="ARBA" id="ARBA00022676"/>
    </source>
</evidence>
<dbReference type="GO" id="GO:0015648">
    <property type="term" value="F:lipid-linked peptidoglycan transporter activity"/>
    <property type="evidence" value="ECO:0007669"/>
    <property type="project" value="TreeGrafter"/>
</dbReference>
<feature type="compositionally biased region" description="Polar residues" evidence="17">
    <location>
        <begin position="246"/>
        <end position="259"/>
    </location>
</feature>
<accession>A0A9D1IQB9</accession>
<dbReference type="GO" id="GO:0051301">
    <property type="term" value="P:cell division"/>
    <property type="evidence" value="ECO:0007669"/>
    <property type="project" value="UniProtKB-KW"/>
</dbReference>
<feature type="transmembrane region" description="Helical" evidence="18">
    <location>
        <begin position="348"/>
        <end position="375"/>
    </location>
</feature>
<evidence type="ECO:0000256" key="15">
    <source>
        <dbReference type="ARBA" id="ARBA00049902"/>
    </source>
</evidence>
<evidence type="ECO:0000256" key="7">
    <source>
        <dbReference type="ARBA" id="ARBA00022989"/>
    </source>
</evidence>
<evidence type="ECO:0000256" key="6">
    <source>
        <dbReference type="ARBA" id="ARBA00022984"/>
    </source>
</evidence>
<organism evidence="19 20">
    <name type="scientific">Candidatus Egerieicola faecale</name>
    <dbReference type="NCBI Taxonomy" id="2840774"/>
    <lineage>
        <taxon>Bacteria</taxon>
        <taxon>Bacillati</taxon>
        <taxon>Bacillota</taxon>
        <taxon>Clostridia</taxon>
        <taxon>Eubacteriales</taxon>
        <taxon>Oscillospiraceae</taxon>
        <taxon>Oscillospiraceae incertae sedis</taxon>
        <taxon>Candidatus Egerieicola</taxon>
    </lineage>
</organism>
<evidence type="ECO:0000256" key="9">
    <source>
        <dbReference type="ARBA" id="ARBA00032370"/>
    </source>
</evidence>
<keyword evidence="8 18" id="KW-0472">Membrane</keyword>
<evidence type="ECO:0000256" key="10">
    <source>
        <dbReference type="ARBA" id="ARBA00033270"/>
    </source>
</evidence>
<evidence type="ECO:0000256" key="1">
    <source>
        <dbReference type="ARBA" id="ARBA00004141"/>
    </source>
</evidence>
<evidence type="ECO:0000313" key="20">
    <source>
        <dbReference type="Proteomes" id="UP000824082"/>
    </source>
</evidence>
<evidence type="ECO:0000256" key="14">
    <source>
        <dbReference type="ARBA" id="ARBA00044770"/>
    </source>
</evidence>
<comment type="subcellular location">
    <subcellularLocation>
        <location evidence="1">Membrane</location>
        <topology evidence="1">Multi-pass membrane protein</topology>
    </subcellularLocation>
</comment>
<dbReference type="NCBIfam" id="NF037961">
    <property type="entry name" value="RodA_shape"/>
    <property type="match status" value="1"/>
</dbReference>
<protein>
    <recommendedName>
        <fullName evidence="12">Probable peptidoglycan glycosyltransferase FtsW</fullName>
        <ecNumber evidence="14">2.4.99.28</ecNumber>
    </recommendedName>
    <alternativeName>
        <fullName evidence="13">Cell division protein FtsW</fullName>
    </alternativeName>
    <alternativeName>
        <fullName evidence="10">Cell wall polymerase</fullName>
    </alternativeName>
    <alternativeName>
        <fullName evidence="9">Peptidoglycan polymerase</fullName>
    </alternativeName>
</protein>
<comment type="similarity">
    <text evidence="11">Belongs to the SEDS family. FtsW subfamily.</text>
</comment>
<evidence type="ECO:0000256" key="18">
    <source>
        <dbReference type="SAM" id="Phobius"/>
    </source>
</evidence>
<feature type="transmembrane region" description="Helical" evidence="18">
    <location>
        <begin position="423"/>
        <end position="444"/>
    </location>
</feature>
<keyword evidence="2" id="KW-0328">Glycosyltransferase</keyword>
<dbReference type="GO" id="GO:0009252">
    <property type="term" value="P:peptidoglycan biosynthetic process"/>
    <property type="evidence" value="ECO:0007669"/>
    <property type="project" value="UniProtKB-KW"/>
</dbReference>
<feature type="transmembrane region" description="Helical" evidence="18">
    <location>
        <begin position="27"/>
        <end position="50"/>
    </location>
</feature>
<dbReference type="GO" id="GO:0008360">
    <property type="term" value="P:regulation of cell shape"/>
    <property type="evidence" value="ECO:0007669"/>
    <property type="project" value="UniProtKB-KW"/>
</dbReference>
<evidence type="ECO:0000256" key="8">
    <source>
        <dbReference type="ARBA" id="ARBA00023136"/>
    </source>
</evidence>
<feature type="region of interest" description="Disordered" evidence="17">
    <location>
        <begin position="452"/>
        <end position="480"/>
    </location>
</feature>
<evidence type="ECO:0000256" key="16">
    <source>
        <dbReference type="ARBA" id="ARBA00049966"/>
    </source>
</evidence>
<dbReference type="GO" id="GO:0005886">
    <property type="term" value="C:plasma membrane"/>
    <property type="evidence" value="ECO:0007669"/>
    <property type="project" value="TreeGrafter"/>
</dbReference>
<evidence type="ECO:0000256" key="3">
    <source>
        <dbReference type="ARBA" id="ARBA00022679"/>
    </source>
</evidence>
<dbReference type="InterPro" id="IPR001182">
    <property type="entry name" value="FtsW/RodA"/>
</dbReference>
<dbReference type="PANTHER" id="PTHR30474:SF2">
    <property type="entry name" value="PEPTIDOGLYCAN GLYCOSYLTRANSFERASE FTSW-RELATED"/>
    <property type="match status" value="1"/>
</dbReference>
<comment type="catalytic activity">
    <reaction evidence="15">
        <text>[GlcNAc-(1-&gt;4)-Mur2Ac(oyl-L-Ala-gamma-D-Glu-L-Lys-D-Ala-D-Ala)](n)-di-trans,octa-cis-undecaprenyl diphosphate + beta-D-GlcNAc-(1-&gt;4)-Mur2Ac(oyl-L-Ala-gamma-D-Glu-L-Lys-D-Ala-D-Ala)-di-trans,octa-cis-undecaprenyl diphosphate = [GlcNAc-(1-&gt;4)-Mur2Ac(oyl-L-Ala-gamma-D-Glu-L-Lys-D-Ala-D-Ala)](n+1)-di-trans,octa-cis-undecaprenyl diphosphate + di-trans,octa-cis-undecaprenyl diphosphate + H(+)</text>
        <dbReference type="Rhea" id="RHEA:23708"/>
        <dbReference type="Rhea" id="RHEA-COMP:9602"/>
        <dbReference type="Rhea" id="RHEA-COMP:9603"/>
        <dbReference type="ChEBI" id="CHEBI:15378"/>
        <dbReference type="ChEBI" id="CHEBI:58405"/>
        <dbReference type="ChEBI" id="CHEBI:60033"/>
        <dbReference type="ChEBI" id="CHEBI:78435"/>
        <dbReference type="EC" id="2.4.99.28"/>
    </reaction>
</comment>
<evidence type="ECO:0000313" key="19">
    <source>
        <dbReference type="EMBL" id="HIU41130.1"/>
    </source>
</evidence>
<reference evidence="19" key="1">
    <citation type="submission" date="2020-10" db="EMBL/GenBank/DDBJ databases">
        <authorList>
            <person name="Gilroy R."/>
        </authorList>
    </citation>
    <scope>NUCLEOTIDE SEQUENCE</scope>
    <source>
        <strain evidence="19">4509</strain>
    </source>
</reference>
<reference evidence="19" key="2">
    <citation type="journal article" date="2021" name="PeerJ">
        <title>Extensive microbial diversity within the chicken gut microbiome revealed by metagenomics and culture.</title>
        <authorList>
            <person name="Gilroy R."/>
            <person name="Ravi A."/>
            <person name="Getino M."/>
            <person name="Pursley I."/>
            <person name="Horton D.L."/>
            <person name="Alikhan N.F."/>
            <person name="Baker D."/>
            <person name="Gharbi K."/>
            <person name="Hall N."/>
            <person name="Watson M."/>
            <person name="Adriaenssens E.M."/>
            <person name="Foster-Nyarko E."/>
            <person name="Jarju S."/>
            <person name="Secka A."/>
            <person name="Antonio M."/>
            <person name="Oren A."/>
            <person name="Chaudhuri R.R."/>
            <person name="La Ragione R."/>
            <person name="Hildebrand F."/>
            <person name="Pallen M.J."/>
        </authorList>
    </citation>
    <scope>NUCLEOTIDE SEQUENCE</scope>
    <source>
        <strain evidence="19">4509</strain>
    </source>
</reference>
<keyword evidence="4 18" id="KW-0812">Transmembrane</keyword>
<dbReference type="PANTHER" id="PTHR30474">
    <property type="entry name" value="CELL CYCLE PROTEIN"/>
    <property type="match status" value="1"/>
</dbReference>
<keyword evidence="19" id="KW-0132">Cell division</keyword>
<comment type="caution">
    <text evidence="19">The sequence shown here is derived from an EMBL/GenBank/DDBJ whole genome shotgun (WGS) entry which is preliminary data.</text>
</comment>
<feature type="transmembrane region" description="Helical" evidence="18">
    <location>
        <begin position="207"/>
        <end position="226"/>
    </location>
</feature>
<evidence type="ECO:0000256" key="13">
    <source>
        <dbReference type="ARBA" id="ARBA00041418"/>
    </source>
</evidence>
<dbReference type="EMBL" id="DVMX01000019">
    <property type="protein sequence ID" value="HIU41130.1"/>
    <property type="molecule type" value="Genomic_DNA"/>
</dbReference>
<dbReference type="Pfam" id="PF01098">
    <property type="entry name" value="FTSW_RODA_SPOVE"/>
    <property type="match status" value="2"/>
</dbReference>
<feature type="transmembrane region" description="Helical" evidence="18">
    <location>
        <begin position="62"/>
        <end position="80"/>
    </location>
</feature>
<feature type="region of interest" description="Disordered" evidence="17">
    <location>
        <begin position="246"/>
        <end position="278"/>
    </location>
</feature>
<name>A0A9D1IQB9_9FIRM</name>
<keyword evidence="7 18" id="KW-1133">Transmembrane helix</keyword>
<keyword evidence="5" id="KW-0133">Cell shape</keyword>
<comment type="function">
    <text evidence="16">Peptidoglycan polymerase that is essential for cell division.</text>
</comment>
<dbReference type="Proteomes" id="UP000824082">
    <property type="component" value="Unassembled WGS sequence"/>
</dbReference>
<dbReference type="GO" id="GO:0032153">
    <property type="term" value="C:cell division site"/>
    <property type="evidence" value="ECO:0007669"/>
    <property type="project" value="TreeGrafter"/>
</dbReference>
<feature type="transmembrane region" description="Helical" evidence="18">
    <location>
        <begin position="134"/>
        <end position="151"/>
    </location>
</feature>
<keyword evidence="6" id="KW-0573">Peptidoglycan synthesis</keyword>
<keyword evidence="3" id="KW-0808">Transferase</keyword>
<dbReference type="EC" id="2.4.99.28" evidence="14"/>
<feature type="transmembrane region" description="Helical" evidence="18">
    <location>
        <begin position="158"/>
        <end position="177"/>
    </location>
</feature>
<feature type="transmembrane region" description="Helical" evidence="18">
    <location>
        <begin position="183"/>
        <end position="200"/>
    </location>
</feature>
<proteinExistence type="inferred from homology"/>